<comment type="caution">
    <text evidence="2">The sequence shown here is derived from an EMBL/GenBank/DDBJ whole genome shotgun (WGS) entry which is preliminary data.</text>
</comment>
<accession>A0A1Q8TC21</accession>
<dbReference type="AlphaFoldDB" id="A0A1Q8TC21"/>
<dbReference type="GO" id="GO:0003677">
    <property type="term" value="F:DNA binding"/>
    <property type="evidence" value="ECO:0007669"/>
    <property type="project" value="InterPro"/>
</dbReference>
<dbReference type="PROSITE" id="PS50943">
    <property type="entry name" value="HTH_CROC1"/>
    <property type="match status" value="1"/>
</dbReference>
<name>A0A1Q8TC21_9GAMM</name>
<evidence type="ECO:0000313" key="2">
    <source>
        <dbReference type="EMBL" id="OLO11216.1"/>
    </source>
</evidence>
<dbReference type="STRING" id="223900.GCA_000821045_00095"/>
<dbReference type="RefSeq" id="WP_075369374.1">
    <property type="nucleotide sequence ID" value="NZ_MSDQ01000025.1"/>
</dbReference>
<dbReference type="Pfam" id="PF01381">
    <property type="entry name" value="HTH_3"/>
    <property type="match status" value="1"/>
</dbReference>
<dbReference type="SUPFAM" id="SSF47413">
    <property type="entry name" value="lambda repressor-like DNA-binding domains"/>
    <property type="match status" value="1"/>
</dbReference>
<dbReference type="Proteomes" id="UP000186806">
    <property type="component" value="Unassembled WGS sequence"/>
</dbReference>
<keyword evidence="3" id="KW-1185">Reference proteome</keyword>
<protein>
    <submittedName>
        <fullName evidence="2">Transcriptional regulator</fullName>
    </submittedName>
</protein>
<dbReference type="EMBL" id="MSDQ01000025">
    <property type="protein sequence ID" value="OLO11216.1"/>
    <property type="molecule type" value="Genomic_DNA"/>
</dbReference>
<reference evidence="2 3" key="1">
    <citation type="submission" date="2016-12" db="EMBL/GenBank/DDBJ databases">
        <title>Draft genome sequences of strains Salinicola socius SMB35, Salinicola sp. MH3R3-1 and Chromohalobacter sp. SMB17 from the Verkhnekamsk potash mining region of Russia.</title>
        <authorList>
            <person name="Mavrodi D.V."/>
            <person name="Olsson B.E."/>
            <person name="Korsakova E.S."/>
            <person name="Pyankova A."/>
            <person name="Mavrodi O.V."/>
            <person name="Plotnikova E.G."/>
        </authorList>
    </citation>
    <scope>NUCLEOTIDE SEQUENCE [LARGE SCALE GENOMIC DNA]</scope>
    <source>
        <strain evidence="2 3">SMB17</strain>
    </source>
</reference>
<sequence length="94" mass="10594">MDIRHAFGTALQRCRKAHGLSQEDFSEVSSRTYLSSLERGLKSPTLAKVDELASVLGVHPLTLLAECYRLRDDQDDVEALLERVRSELLNQPVQ</sequence>
<dbReference type="InterPro" id="IPR010982">
    <property type="entry name" value="Lambda_DNA-bd_dom_sf"/>
</dbReference>
<gene>
    <name evidence="2" type="ORF">BTW10_10480</name>
</gene>
<proteinExistence type="predicted"/>
<dbReference type="Gene3D" id="1.10.260.40">
    <property type="entry name" value="lambda repressor-like DNA-binding domains"/>
    <property type="match status" value="1"/>
</dbReference>
<organism evidence="2 3">
    <name type="scientific">Chromohalobacter japonicus</name>
    <dbReference type="NCBI Taxonomy" id="223900"/>
    <lineage>
        <taxon>Bacteria</taxon>
        <taxon>Pseudomonadati</taxon>
        <taxon>Pseudomonadota</taxon>
        <taxon>Gammaproteobacteria</taxon>
        <taxon>Oceanospirillales</taxon>
        <taxon>Halomonadaceae</taxon>
        <taxon>Chromohalobacter</taxon>
    </lineage>
</organism>
<feature type="domain" description="HTH cro/C1-type" evidence="1">
    <location>
        <begin position="11"/>
        <end position="63"/>
    </location>
</feature>
<evidence type="ECO:0000313" key="3">
    <source>
        <dbReference type="Proteomes" id="UP000186806"/>
    </source>
</evidence>
<dbReference type="SMART" id="SM00530">
    <property type="entry name" value="HTH_XRE"/>
    <property type="match status" value="1"/>
</dbReference>
<dbReference type="CDD" id="cd00093">
    <property type="entry name" value="HTH_XRE"/>
    <property type="match status" value="1"/>
</dbReference>
<dbReference type="InterPro" id="IPR001387">
    <property type="entry name" value="Cro/C1-type_HTH"/>
</dbReference>
<evidence type="ECO:0000259" key="1">
    <source>
        <dbReference type="PROSITE" id="PS50943"/>
    </source>
</evidence>